<feature type="transmembrane region" description="Helical" evidence="1">
    <location>
        <begin position="25"/>
        <end position="45"/>
    </location>
</feature>
<keyword evidence="1" id="KW-0812">Transmembrane</keyword>
<dbReference type="PANTHER" id="PTHR14969:SF58">
    <property type="entry name" value="UNDECAPRENYL-DIPHOSPHATASE BCRC"/>
    <property type="match status" value="1"/>
</dbReference>
<feature type="domain" description="Phosphatidic acid phosphatase type 2/haloperoxidase" evidence="2">
    <location>
        <begin position="56"/>
        <end position="161"/>
    </location>
</feature>
<keyword evidence="1" id="KW-0472">Membrane</keyword>
<evidence type="ECO:0000256" key="1">
    <source>
        <dbReference type="SAM" id="Phobius"/>
    </source>
</evidence>
<evidence type="ECO:0000259" key="2">
    <source>
        <dbReference type="SMART" id="SM00014"/>
    </source>
</evidence>
<keyword evidence="4" id="KW-1185">Reference proteome</keyword>
<proteinExistence type="predicted"/>
<dbReference type="SUPFAM" id="SSF48317">
    <property type="entry name" value="Acid phosphatase/Vanadium-dependent haloperoxidase"/>
    <property type="match status" value="1"/>
</dbReference>
<evidence type="ECO:0000313" key="3">
    <source>
        <dbReference type="EMBL" id="SMG15302.1"/>
    </source>
</evidence>
<dbReference type="EMBL" id="FXAZ01000001">
    <property type="protein sequence ID" value="SMG15302.1"/>
    <property type="molecule type" value="Genomic_DNA"/>
</dbReference>
<organism evidence="3 4">
    <name type="scientific">Paenibacillus aquistagni</name>
    <dbReference type="NCBI Taxonomy" id="1852522"/>
    <lineage>
        <taxon>Bacteria</taxon>
        <taxon>Bacillati</taxon>
        <taxon>Bacillota</taxon>
        <taxon>Bacilli</taxon>
        <taxon>Bacillales</taxon>
        <taxon>Paenibacillaceae</taxon>
        <taxon>Paenibacillus</taxon>
    </lineage>
</organism>
<dbReference type="RefSeq" id="WP_085492795.1">
    <property type="nucleotide sequence ID" value="NZ_FXAZ01000001.1"/>
</dbReference>
<gene>
    <name evidence="3" type="ORF">SAMN06295960_0541</name>
</gene>
<dbReference type="OrthoDB" id="9789113at2"/>
<reference evidence="3 4" key="1">
    <citation type="submission" date="2017-04" db="EMBL/GenBank/DDBJ databases">
        <authorList>
            <person name="Afonso C.L."/>
            <person name="Miller P.J."/>
            <person name="Scott M.A."/>
            <person name="Spackman E."/>
            <person name="Goraichik I."/>
            <person name="Dimitrov K.M."/>
            <person name="Suarez D.L."/>
            <person name="Swayne D.E."/>
        </authorList>
    </citation>
    <scope>NUCLEOTIDE SEQUENCE [LARGE SCALE GENOMIC DNA]</scope>
    <source>
        <strain evidence="3 4">11</strain>
    </source>
</reference>
<dbReference type="Gene3D" id="1.20.144.10">
    <property type="entry name" value="Phosphatidic acid phosphatase type 2/haloperoxidase"/>
    <property type="match status" value="1"/>
</dbReference>
<keyword evidence="1" id="KW-1133">Transmembrane helix</keyword>
<dbReference type="GO" id="GO:0005886">
    <property type="term" value="C:plasma membrane"/>
    <property type="evidence" value="ECO:0007669"/>
    <property type="project" value="InterPro"/>
</dbReference>
<dbReference type="InterPro" id="IPR036938">
    <property type="entry name" value="PAP2/HPO_sf"/>
</dbReference>
<name>A0A1X7IKG3_9BACL</name>
<dbReference type="CDD" id="cd03385">
    <property type="entry name" value="PAP2_BcrC_like"/>
    <property type="match status" value="1"/>
</dbReference>
<feature type="transmembrane region" description="Helical" evidence="1">
    <location>
        <begin position="52"/>
        <end position="75"/>
    </location>
</feature>
<dbReference type="AlphaFoldDB" id="A0A1X7IKG3"/>
<dbReference type="Pfam" id="PF01569">
    <property type="entry name" value="PAP2"/>
    <property type="match status" value="1"/>
</dbReference>
<dbReference type="PANTHER" id="PTHR14969">
    <property type="entry name" value="SPHINGOSINE-1-PHOSPHATE PHOSPHOHYDROLASE"/>
    <property type="match status" value="1"/>
</dbReference>
<sequence length="187" mass="20836">MNESLFQFVNQFAGSNGYLDEAMTFFAEKLVWVMIGIMVVLWFTGKLENQRIAFNSVLTAMLALGIGMFVIGPMIDHPRPFVSLTVNQLVTHDADPSFPSDHSTFAFSLAFAALLVKRRIGILMLALASLIGIGRVFVGVHFPFDVLGGMALALICAFIVHILHRQTEPALKWCVRVYRKATFQRQA</sequence>
<feature type="transmembrane region" description="Helical" evidence="1">
    <location>
        <begin position="146"/>
        <end position="163"/>
    </location>
</feature>
<dbReference type="InterPro" id="IPR000326">
    <property type="entry name" value="PAP2/HPO"/>
</dbReference>
<dbReference type="InterPro" id="IPR033879">
    <property type="entry name" value="UPP_Pase"/>
</dbReference>
<evidence type="ECO:0000313" key="4">
    <source>
        <dbReference type="Proteomes" id="UP000193834"/>
    </source>
</evidence>
<dbReference type="Proteomes" id="UP000193834">
    <property type="component" value="Unassembled WGS sequence"/>
</dbReference>
<protein>
    <submittedName>
        <fullName evidence="3">Undecaprenyl-diphosphatase</fullName>
    </submittedName>
</protein>
<accession>A0A1X7IKG3</accession>
<dbReference type="STRING" id="1852522.SAMN06295960_0541"/>
<dbReference type="GO" id="GO:0050380">
    <property type="term" value="F:undecaprenyl-diphosphatase activity"/>
    <property type="evidence" value="ECO:0007669"/>
    <property type="project" value="InterPro"/>
</dbReference>
<dbReference type="SMART" id="SM00014">
    <property type="entry name" value="acidPPc"/>
    <property type="match status" value="1"/>
</dbReference>
<feature type="transmembrane region" description="Helical" evidence="1">
    <location>
        <begin position="98"/>
        <end position="115"/>
    </location>
</feature>
<feature type="transmembrane region" description="Helical" evidence="1">
    <location>
        <begin position="122"/>
        <end position="140"/>
    </location>
</feature>